<evidence type="ECO:0000313" key="4">
    <source>
        <dbReference type="Proteomes" id="UP000614047"/>
    </source>
</evidence>
<keyword evidence="4" id="KW-1185">Reference proteome</keyword>
<organism evidence="3 4">
    <name type="scientific">Actinomadura viridis</name>
    <dbReference type="NCBI Taxonomy" id="58110"/>
    <lineage>
        <taxon>Bacteria</taxon>
        <taxon>Bacillati</taxon>
        <taxon>Actinomycetota</taxon>
        <taxon>Actinomycetes</taxon>
        <taxon>Streptosporangiales</taxon>
        <taxon>Thermomonosporaceae</taxon>
        <taxon>Actinomadura</taxon>
    </lineage>
</organism>
<evidence type="ECO:0000313" key="3">
    <source>
        <dbReference type="EMBL" id="MBG6093296.1"/>
    </source>
</evidence>
<comment type="caution">
    <text evidence="3">The sequence shown here is derived from an EMBL/GenBank/DDBJ whole genome shotgun (WGS) entry which is preliminary data.</text>
</comment>
<dbReference type="Proteomes" id="UP000614047">
    <property type="component" value="Unassembled WGS sequence"/>
</dbReference>
<feature type="transmembrane region" description="Helical" evidence="2">
    <location>
        <begin position="141"/>
        <end position="161"/>
    </location>
</feature>
<dbReference type="RefSeq" id="WP_345337610.1">
    <property type="nucleotide sequence ID" value="NZ_BAABES010000015.1"/>
</dbReference>
<evidence type="ECO:0000256" key="2">
    <source>
        <dbReference type="SAM" id="Phobius"/>
    </source>
</evidence>
<reference evidence="3" key="1">
    <citation type="submission" date="2020-11" db="EMBL/GenBank/DDBJ databases">
        <title>Sequencing the genomes of 1000 actinobacteria strains.</title>
        <authorList>
            <person name="Klenk H.-P."/>
        </authorList>
    </citation>
    <scope>NUCLEOTIDE SEQUENCE</scope>
    <source>
        <strain evidence="3">DSM 43175</strain>
    </source>
</reference>
<feature type="region of interest" description="Disordered" evidence="1">
    <location>
        <begin position="167"/>
        <end position="201"/>
    </location>
</feature>
<keyword evidence="2" id="KW-0472">Membrane</keyword>
<proteinExistence type="predicted"/>
<name>A0A931DSZ8_9ACTN</name>
<sequence>MRCPACGGDTNPALPRCTRCNAPLGGSGEDATTPDPLAGPRHGSHPGPRHGSHAPQSWEPTRADPPGWPPPADTPSGPAGPPWERPPAGGPSGPPPGPPPPGDPTGETTISLSDEPWEHEHWPEPEIWDPSSVRRKRTLPYVLIGSGLVALAAIALTIVFWPGSDRSGTPSANAPVPQSEGAGPQSTPAGDPPSDSGSDLNKQAGQVDALLTEMSSTRSELGSAVTAGCGTADMERIRTQRQEQLGKAKALEVDALDNGTDLRDALVRALEASVESNQRYLDAAPGCPSDDAVRPVNERASAAKREFVGHWRPNAEKAGLAVRDADSI</sequence>
<accession>A0A931DSZ8</accession>
<feature type="compositionally biased region" description="Basic residues" evidence="1">
    <location>
        <begin position="42"/>
        <end position="52"/>
    </location>
</feature>
<dbReference type="AlphaFoldDB" id="A0A931DSZ8"/>
<protein>
    <submittedName>
        <fullName evidence="3">Uncharacterized protein</fullName>
    </submittedName>
</protein>
<gene>
    <name evidence="3" type="ORF">IW256_007409</name>
</gene>
<keyword evidence="2" id="KW-1133">Transmembrane helix</keyword>
<keyword evidence="2" id="KW-0812">Transmembrane</keyword>
<feature type="compositionally biased region" description="Pro residues" evidence="1">
    <location>
        <begin position="66"/>
        <end position="103"/>
    </location>
</feature>
<dbReference type="EMBL" id="JADOUA010000001">
    <property type="protein sequence ID" value="MBG6093296.1"/>
    <property type="molecule type" value="Genomic_DNA"/>
</dbReference>
<evidence type="ECO:0000256" key="1">
    <source>
        <dbReference type="SAM" id="MobiDB-lite"/>
    </source>
</evidence>
<feature type="region of interest" description="Disordered" evidence="1">
    <location>
        <begin position="1"/>
        <end position="130"/>
    </location>
</feature>